<dbReference type="Proteomes" id="UP000219068">
    <property type="component" value="Unassembled WGS sequence"/>
</dbReference>
<accession>A0A285TU61</accession>
<name>A0A285TU61_9PROT</name>
<gene>
    <name evidence="1" type="ORF">SAMN05428964_105397</name>
</gene>
<dbReference type="AlphaFoldDB" id="A0A285TU61"/>
<reference evidence="1 2" key="1">
    <citation type="submission" date="2017-08" db="EMBL/GenBank/DDBJ databases">
        <authorList>
            <person name="de Groot N.N."/>
        </authorList>
    </citation>
    <scope>NUCLEOTIDE SEQUENCE [LARGE SCALE GENOMIC DNA]</scope>
    <source>
        <strain evidence="1 2">USBA 78</strain>
    </source>
</reference>
<sequence length="440" mass="48439">MTTQVTLKDALARIAELNHELGRDPSLDPLLQKVSNATAPGKSLNSDIPEPVARAASDLKNYLTGVLSKVRDERAEMVSTRQHVVSACEREQIDEGYRYEMRRTLDETQEEYGRALIAFADREKSVLSKIQRLNEDPLSMFLPLGTIVQFTDVGCFNASLTGRDVGKSYPAPGTVGVVTRLNHNSERSIGVSIGRPFEDGAISHYEVKASSFPTYMADPEQLKVIGNGRLPGNRQCAEYGFVPTHMVGENQEMIIEADGLLWRIHDFGAAQGVAALSTITNMSEMPDTTISITGEADNVPVETVLNPVEVNGVEVDFLHGHCEYLALAINELSGHPISAYIDEAAAHDDEVDGPVLIHAFVLHNGVAYDARGQIEPDRLLDCFDYWDAELFEMSPLKLCRFLKVDLDEIKRTQIYAHALQLASSILKLPKPTVSPPSFCS</sequence>
<proteinExistence type="predicted"/>
<protein>
    <submittedName>
        <fullName evidence="1">Uncharacterized protein</fullName>
    </submittedName>
</protein>
<evidence type="ECO:0000313" key="2">
    <source>
        <dbReference type="Proteomes" id="UP000219068"/>
    </source>
</evidence>
<dbReference type="RefSeq" id="WP_097052926.1">
    <property type="nucleotide sequence ID" value="NZ_OBMM01000005.1"/>
</dbReference>
<evidence type="ECO:0000313" key="1">
    <source>
        <dbReference type="EMBL" id="SOC27387.1"/>
    </source>
</evidence>
<organism evidence="1 2">
    <name type="scientific">Thalassospira xiamenensis</name>
    <dbReference type="NCBI Taxonomy" id="220697"/>
    <lineage>
        <taxon>Bacteria</taxon>
        <taxon>Pseudomonadati</taxon>
        <taxon>Pseudomonadota</taxon>
        <taxon>Alphaproteobacteria</taxon>
        <taxon>Rhodospirillales</taxon>
        <taxon>Thalassospiraceae</taxon>
        <taxon>Thalassospira</taxon>
    </lineage>
</organism>
<dbReference type="EMBL" id="OBMM01000005">
    <property type="protein sequence ID" value="SOC27387.1"/>
    <property type="molecule type" value="Genomic_DNA"/>
</dbReference>